<reference evidence="2" key="1">
    <citation type="submission" date="2021-02" db="EMBL/GenBank/DDBJ databases">
        <authorList>
            <person name="Dougan E. K."/>
            <person name="Rhodes N."/>
            <person name="Thang M."/>
            <person name="Chan C."/>
        </authorList>
    </citation>
    <scope>NUCLEOTIDE SEQUENCE</scope>
</reference>
<dbReference type="EMBL" id="CAJNNV010027983">
    <property type="protein sequence ID" value="CAE8622473.1"/>
    <property type="molecule type" value="Genomic_DNA"/>
</dbReference>
<keyword evidence="3" id="KW-1185">Reference proteome</keyword>
<sequence length="174" mass="19778">MKAESLDFLKYDFLKFAQGVSRTSPQLAGGQLLQWIWSCRLPAGYISDTCYLQILSSPTCGINGLIRRGCPSKCAQSNRRLLFHILFSVLVRNASIGEACFSWVFADLRPPSGETLRQRGRSRRSERQISREQYVASPREENKVAHQELDLCERSQNPEVLFDNVISSPVFNFT</sequence>
<evidence type="ECO:0000313" key="2">
    <source>
        <dbReference type="EMBL" id="CAE8622473.1"/>
    </source>
</evidence>
<name>A0A813GIG9_POLGL</name>
<feature type="region of interest" description="Disordered" evidence="1">
    <location>
        <begin position="115"/>
        <end position="141"/>
    </location>
</feature>
<evidence type="ECO:0000313" key="3">
    <source>
        <dbReference type="Proteomes" id="UP000654075"/>
    </source>
</evidence>
<organism evidence="2 3">
    <name type="scientific">Polarella glacialis</name>
    <name type="common">Dinoflagellate</name>
    <dbReference type="NCBI Taxonomy" id="89957"/>
    <lineage>
        <taxon>Eukaryota</taxon>
        <taxon>Sar</taxon>
        <taxon>Alveolata</taxon>
        <taxon>Dinophyceae</taxon>
        <taxon>Suessiales</taxon>
        <taxon>Suessiaceae</taxon>
        <taxon>Polarella</taxon>
    </lineage>
</organism>
<accession>A0A813GIG9</accession>
<protein>
    <submittedName>
        <fullName evidence="2">Uncharacterized protein</fullName>
    </submittedName>
</protein>
<dbReference type="Proteomes" id="UP000654075">
    <property type="component" value="Unassembled WGS sequence"/>
</dbReference>
<proteinExistence type="predicted"/>
<gene>
    <name evidence="2" type="ORF">PGLA1383_LOCUS39916</name>
</gene>
<comment type="caution">
    <text evidence="2">The sequence shown here is derived from an EMBL/GenBank/DDBJ whole genome shotgun (WGS) entry which is preliminary data.</text>
</comment>
<evidence type="ECO:0000256" key="1">
    <source>
        <dbReference type="SAM" id="MobiDB-lite"/>
    </source>
</evidence>
<dbReference type="AlphaFoldDB" id="A0A813GIG9"/>